<sequence length="247" mass="27698">MCGIVGRCVGGQKSAFGCMSLRTFMVVWIVVCCLIAVFEFIAGSYFTSAKKYIDEILLSLRLIAADAGVESGGNYYYDVLEKSFATLWKTAFVLTAIRGLLDFVVTGIGIYGVWTKKSWALYTFLAVNMINFIVDFVLFLASIVLINSLYITWFYPVSSLAERGRGQETDRAPLCIQLTYDDHWEVELVGTGPTGSGGGGQFFHGLSLRSLWLASYPGTLLRLLDLELHMDRWNWWQRSRDEILLSA</sequence>
<organism evidence="2 3">
    <name type="scientific">Cystoisospora suis</name>
    <dbReference type="NCBI Taxonomy" id="483139"/>
    <lineage>
        <taxon>Eukaryota</taxon>
        <taxon>Sar</taxon>
        <taxon>Alveolata</taxon>
        <taxon>Apicomplexa</taxon>
        <taxon>Conoidasida</taxon>
        <taxon>Coccidia</taxon>
        <taxon>Eucoccidiorida</taxon>
        <taxon>Eimeriorina</taxon>
        <taxon>Sarcocystidae</taxon>
        <taxon>Cystoisospora</taxon>
    </lineage>
</organism>
<dbReference type="EMBL" id="MIGC01000374">
    <property type="protein sequence ID" value="PHJ25200.1"/>
    <property type="molecule type" value="Genomic_DNA"/>
</dbReference>
<feature type="transmembrane region" description="Helical" evidence="1">
    <location>
        <begin position="25"/>
        <end position="46"/>
    </location>
</feature>
<keyword evidence="1 2" id="KW-0812">Transmembrane</keyword>
<keyword evidence="1" id="KW-0472">Membrane</keyword>
<feature type="transmembrane region" description="Helical" evidence="1">
    <location>
        <begin position="91"/>
        <end position="114"/>
    </location>
</feature>
<gene>
    <name evidence="2" type="ORF">CSUI_000940</name>
</gene>
<keyword evidence="3" id="KW-1185">Reference proteome</keyword>
<evidence type="ECO:0000313" key="2">
    <source>
        <dbReference type="EMBL" id="PHJ25200.1"/>
    </source>
</evidence>
<keyword evidence="1" id="KW-1133">Transmembrane helix</keyword>
<evidence type="ECO:0000256" key="1">
    <source>
        <dbReference type="SAM" id="Phobius"/>
    </source>
</evidence>
<dbReference type="RefSeq" id="XP_067926872.1">
    <property type="nucleotide sequence ID" value="XM_068061146.1"/>
</dbReference>
<dbReference type="GeneID" id="94424357"/>
<dbReference type="Proteomes" id="UP000221165">
    <property type="component" value="Unassembled WGS sequence"/>
</dbReference>
<dbReference type="OrthoDB" id="330725at2759"/>
<dbReference type="VEuPathDB" id="ToxoDB:CSUI_000940"/>
<proteinExistence type="predicted"/>
<protein>
    <submittedName>
        <fullName evidence="2">Transmembrane protein</fullName>
    </submittedName>
</protein>
<name>A0A2C6KZ45_9APIC</name>
<accession>A0A2C6KZ45</accession>
<feature type="transmembrane region" description="Helical" evidence="1">
    <location>
        <begin position="120"/>
        <end position="146"/>
    </location>
</feature>
<evidence type="ECO:0000313" key="3">
    <source>
        <dbReference type="Proteomes" id="UP000221165"/>
    </source>
</evidence>
<reference evidence="2 3" key="1">
    <citation type="journal article" date="2017" name="Int. J. Parasitol.">
        <title>The genome of the protozoan parasite Cystoisospora suis and a reverse vaccinology approach to identify vaccine candidates.</title>
        <authorList>
            <person name="Palmieri N."/>
            <person name="Shrestha A."/>
            <person name="Ruttkowski B."/>
            <person name="Beck T."/>
            <person name="Vogl C."/>
            <person name="Tomley F."/>
            <person name="Blake D.P."/>
            <person name="Joachim A."/>
        </authorList>
    </citation>
    <scope>NUCLEOTIDE SEQUENCE [LARGE SCALE GENOMIC DNA]</scope>
    <source>
        <strain evidence="2 3">Wien I</strain>
    </source>
</reference>
<comment type="caution">
    <text evidence="2">The sequence shown here is derived from an EMBL/GenBank/DDBJ whole genome shotgun (WGS) entry which is preliminary data.</text>
</comment>
<dbReference type="AlphaFoldDB" id="A0A2C6KZ45"/>